<dbReference type="AlphaFoldDB" id="A0A2Z6QUU1"/>
<dbReference type="PROSITE" id="PS50879">
    <property type="entry name" value="RNASE_H_1"/>
    <property type="match status" value="1"/>
</dbReference>
<name>A0A2Z6QUU1_9GLOM</name>
<evidence type="ECO:0000313" key="3">
    <source>
        <dbReference type="Proteomes" id="UP000247702"/>
    </source>
</evidence>
<gene>
    <name evidence="2" type="ORF">RclHR1_22230001</name>
</gene>
<dbReference type="Proteomes" id="UP000247702">
    <property type="component" value="Unassembled WGS sequence"/>
</dbReference>
<evidence type="ECO:0000313" key="2">
    <source>
        <dbReference type="EMBL" id="GBB93740.1"/>
    </source>
</evidence>
<evidence type="ECO:0000259" key="1">
    <source>
        <dbReference type="PROSITE" id="PS50879"/>
    </source>
</evidence>
<dbReference type="SUPFAM" id="SSF53098">
    <property type="entry name" value="Ribonuclease H-like"/>
    <property type="match status" value="1"/>
</dbReference>
<dbReference type="STRING" id="94130.A0A2Z6QUU1"/>
<comment type="caution">
    <text evidence="2">The sequence shown here is derived from an EMBL/GenBank/DDBJ whole genome shotgun (WGS) entry which is preliminary data.</text>
</comment>
<dbReference type="Gene3D" id="3.30.420.10">
    <property type="entry name" value="Ribonuclease H-like superfamily/Ribonuclease H"/>
    <property type="match status" value="1"/>
</dbReference>
<keyword evidence="3" id="KW-1185">Reference proteome</keyword>
<dbReference type="Pfam" id="PF00075">
    <property type="entry name" value="RNase_H"/>
    <property type="match status" value="1"/>
</dbReference>
<sequence>MTIPSSHDQLSDQYVRPPSVTSSIILLPGATTTQKNRHWLITLDGNDAPLFGKQLSVQPKKDTCVIVHWISDCLSSPGDVIRLRPCPGCDAHVPFPSANKYSAVQPRCTLTISLLRSMILPTNCERIRQSTSEVLSPYTWADLGITVIPYYRRLDLLPDFSSSSLVVVDAPVVAPLVVDQNLLSSSAPLPSGSHYHYYTDGSLINLGTPEVSMGWSWVQLIPDAGYLNSVAAYTHGTIQNWPSSTRTEAAAIYAALSINPADSTVTIYTDSQAAIDGLRLCASSSYSNSRLFYKTTNFELWASIEQLVHTNYLTVSPVKVKGHDGNYWNKFADSLANSAHYSDMAPLLPVDAYTSSHPVCLVYDTVVCESNPRRLFKLHFQATFLKDLLSLRRFQFLHCLYDRDDYVVDWELTWFTLNFSPAHDASFQASHATRHYTFKFKLFLDDLPLLEKLKLTCSDLYIDLLTCPGVLADQDPTPLLRKLYSLSCWTISSSNWSSYALIWGCLPVMFIDLFVELSIPRPSAMKVVAAIHNNFIQKLRKRIWNPRTYDKSKWEDAMNITLKLKTTPRPSNLPAISYVPYSSLPPPTHLVTPRDSEVDWIRNSMIQGLPWYKHLSGFMGRL</sequence>
<dbReference type="GO" id="GO:0003676">
    <property type="term" value="F:nucleic acid binding"/>
    <property type="evidence" value="ECO:0007669"/>
    <property type="project" value="InterPro"/>
</dbReference>
<feature type="non-terminal residue" evidence="2">
    <location>
        <position position="622"/>
    </location>
</feature>
<feature type="domain" description="RNase H type-1" evidence="1">
    <location>
        <begin position="191"/>
        <end position="341"/>
    </location>
</feature>
<dbReference type="EMBL" id="BEXD01001362">
    <property type="protein sequence ID" value="GBB93740.1"/>
    <property type="molecule type" value="Genomic_DNA"/>
</dbReference>
<organism evidence="2 3">
    <name type="scientific">Rhizophagus clarus</name>
    <dbReference type="NCBI Taxonomy" id="94130"/>
    <lineage>
        <taxon>Eukaryota</taxon>
        <taxon>Fungi</taxon>
        <taxon>Fungi incertae sedis</taxon>
        <taxon>Mucoromycota</taxon>
        <taxon>Glomeromycotina</taxon>
        <taxon>Glomeromycetes</taxon>
        <taxon>Glomerales</taxon>
        <taxon>Glomeraceae</taxon>
        <taxon>Rhizophagus</taxon>
    </lineage>
</organism>
<dbReference type="InterPro" id="IPR002156">
    <property type="entry name" value="RNaseH_domain"/>
</dbReference>
<protein>
    <recommendedName>
        <fullName evidence="1">RNase H type-1 domain-containing protein</fullName>
    </recommendedName>
</protein>
<dbReference type="InterPro" id="IPR012337">
    <property type="entry name" value="RNaseH-like_sf"/>
</dbReference>
<dbReference type="InterPro" id="IPR036397">
    <property type="entry name" value="RNaseH_sf"/>
</dbReference>
<dbReference type="GO" id="GO:0004523">
    <property type="term" value="F:RNA-DNA hybrid ribonuclease activity"/>
    <property type="evidence" value="ECO:0007669"/>
    <property type="project" value="InterPro"/>
</dbReference>
<reference evidence="2 3" key="1">
    <citation type="submission" date="2017-11" db="EMBL/GenBank/DDBJ databases">
        <title>The genome of Rhizophagus clarus HR1 reveals common genetic basis of auxotrophy among arbuscular mycorrhizal fungi.</title>
        <authorList>
            <person name="Kobayashi Y."/>
        </authorList>
    </citation>
    <scope>NUCLEOTIDE SEQUENCE [LARGE SCALE GENOMIC DNA]</scope>
    <source>
        <strain evidence="2 3">HR1</strain>
    </source>
</reference>
<proteinExistence type="predicted"/>
<accession>A0A2Z6QUU1</accession>